<keyword evidence="6 15" id="KW-0489">Methyltransferase</keyword>
<dbReference type="PANTHER" id="PTHR46460">
    <property type="entry name" value="METHYLATED-DNA--PROTEIN-CYSTEINE METHYLTRANSFERASE"/>
    <property type="match status" value="1"/>
</dbReference>
<organism evidence="16 17">
    <name type="scientific">Dermatophagoides farinae</name>
    <name type="common">American house dust mite</name>
    <dbReference type="NCBI Taxonomy" id="6954"/>
    <lineage>
        <taxon>Eukaryota</taxon>
        <taxon>Metazoa</taxon>
        <taxon>Ecdysozoa</taxon>
        <taxon>Arthropoda</taxon>
        <taxon>Chelicerata</taxon>
        <taxon>Arachnida</taxon>
        <taxon>Acari</taxon>
        <taxon>Acariformes</taxon>
        <taxon>Sarcoptiformes</taxon>
        <taxon>Astigmata</taxon>
        <taxon>Psoroptidia</taxon>
        <taxon>Analgoidea</taxon>
        <taxon>Pyroglyphidae</taxon>
        <taxon>Dermatophagoidinae</taxon>
        <taxon>Dermatophagoides</taxon>
    </lineage>
</organism>
<evidence type="ECO:0000256" key="8">
    <source>
        <dbReference type="ARBA" id="ARBA00022763"/>
    </source>
</evidence>
<evidence type="ECO:0000256" key="1">
    <source>
        <dbReference type="ARBA" id="ARBA00001286"/>
    </source>
</evidence>
<evidence type="ECO:0000256" key="9">
    <source>
        <dbReference type="ARBA" id="ARBA00023204"/>
    </source>
</evidence>
<dbReference type="InterPro" id="IPR001497">
    <property type="entry name" value="MethylDNA_cys_MeTrfase_AS"/>
</dbReference>
<dbReference type="EMBL" id="SDOV01000007">
    <property type="protein sequence ID" value="KAH7639013.1"/>
    <property type="molecule type" value="Genomic_DNA"/>
</dbReference>
<comment type="catalytic activity">
    <reaction evidence="1">
        <text>a 4-O-methyl-thymidine in DNA + L-cysteinyl-[protein] = a thymidine in DNA + S-methyl-L-cysteinyl-[protein]</text>
        <dbReference type="Rhea" id="RHEA:53428"/>
        <dbReference type="Rhea" id="RHEA-COMP:10131"/>
        <dbReference type="Rhea" id="RHEA-COMP:10132"/>
        <dbReference type="Rhea" id="RHEA-COMP:13555"/>
        <dbReference type="Rhea" id="RHEA-COMP:13556"/>
        <dbReference type="ChEBI" id="CHEBI:29950"/>
        <dbReference type="ChEBI" id="CHEBI:82612"/>
        <dbReference type="ChEBI" id="CHEBI:137386"/>
        <dbReference type="ChEBI" id="CHEBI:137387"/>
        <dbReference type="EC" id="2.1.1.63"/>
    </reaction>
</comment>
<evidence type="ECO:0000313" key="15">
    <source>
        <dbReference type="EMBL" id="KAH7639013.1"/>
    </source>
</evidence>
<sequence length="206" mass="24107">MNCETKQINLSTPICLIELSSCTRGLHSIKRRIRLESLEQEKTISTNQLIPCYRLDETLMFDKNKYPDSLLQAIHWFRQYFSNDGQPDLDVYDLMEKSQLLCPQIQLTDFAHKTYLQLLKNVRYGQRSTYGELSEMVMGNNRGARAIGTAMKNNPLMIMIPCHRLVQKSGNIGKYGGEEDSMKQWLLDHEQDNDRNQPERKKQREF</sequence>
<dbReference type="EMBL" id="ASGP02000002">
    <property type="protein sequence ID" value="KAH9522573.1"/>
    <property type="molecule type" value="Genomic_DNA"/>
</dbReference>
<keyword evidence="9" id="KW-0234">DNA repair</keyword>
<dbReference type="Gene3D" id="1.10.10.10">
    <property type="entry name" value="Winged helix-like DNA-binding domain superfamily/Winged helix DNA-binding domain"/>
    <property type="match status" value="1"/>
</dbReference>
<dbReference type="NCBIfam" id="TIGR00589">
    <property type="entry name" value="ogt"/>
    <property type="match status" value="1"/>
</dbReference>
<comment type="function">
    <text evidence="2">Involved in the cellular defense against the biological effects of O6-methylguanine (O6-MeG) and O4-methylthymine (O4-MeT) in DNA. Repairs the methylated nucleobase in DNA by stoichiometrically transferring the methyl group to a cysteine residue in the enzyme. This is a suicide reaction: the enzyme is irreversibly inactivated.</text>
</comment>
<evidence type="ECO:0000313" key="17">
    <source>
        <dbReference type="Proteomes" id="UP000790347"/>
    </source>
</evidence>
<evidence type="ECO:0000256" key="5">
    <source>
        <dbReference type="ARBA" id="ARBA00015377"/>
    </source>
</evidence>
<feature type="region of interest" description="Disordered" evidence="13">
    <location>
        <begin position="184"/>
        <end position="206"/>
    </location>
</feature>
<dbReference type="InterPro" id="IPR014048">
    <property type="entry name" value="MethylDNA_cys_MeTrfase_DNA-bd"/>
</dbReference>
<keyword evidence="17" id="KW-1185">Reference proteome</keyword>
<evidence type="ECO:0000256" key="10">
    <source>
        <dbReference type="ARBA" id="ARBA00030795"/>
    </source>
</evidence>
<evidence type="ECO:0000256" key="11">
    <source>
        <dbReference type="ARBA" id="ARBA00031621"/>
    </source>
</evidence>
<dbReference type="PANTHER" id="PTHR46460:SF1">
    <property type="entry name" value="METHYLATED-DNA--PROTEIN-CYSTEINE METHYLTRANSFERASE"/>
    <property type="match status" value="1"/>
</dbReference>
<evidence type="ECO:0000256" key="6">
    <source>
        <dbReference type="ARBA" id="ARBA00022603"/>
    </source>
</evidence>
<evidence type="ECO:0000256" key="3">
    <source>
        <dbReference type="ARBA" id="ARBA00008711"/>
    </source>
</evidence>
<comment type="similarity">
    <text evidence="3">Belongs to the MGMT family.</text>
</comment>
<accession>A0A922IB09</accession>
<dbReference type="InterPro" id="IPR036217">
    <property type="entry name" value="MethylDNA_cys_MeTrfase_DNAb"/>
</dbReference>
<dbReference type="SUPFAM" id="SSF46767">
    <property type="entry name" value="Methylated DNA-protein cysteine methyltransferase, C-terminal domain"/>
    <property type="match status" value="1"/>
</dbReference>
<feature type="domain" description="Methylated-DNA-[protein]-cysteine S-methyltransferase DNA binding" evidence="14">
    <location>
        <begin position="114"/>
        <end position="191"/>
    </location>
</feature>
<evidence type="ECO:0000256" key="4">
    <source>
        <dbReference type="ARBA" id="ARBA00011918"/>
    </source>
</evidence>
<dbReference type="PROSITE" id="PS00374">
    <property type="entry name" value="MGMT"/>
    <property type="match status" value="1"/>
</dbReference>
<dbReference type="Proteomes" id="UP000790347">
    <property type="component" value="Unassembled WGS sequence"/>
</dbReference>
<evidence type="ECO:0000256" key="7">
    <source>
        <dbReference type="ARBA" id="ARBA00022679"/>
    </source>
</evidence>
<proteinExistence type="inferred from homology"/>
<evidence type="ECO:0000313" key="16">
    <source>
        <dbReference type="EMBL" id="KAH9522573.1"/>
    </source>
</evidence>
<dbReference type="Pfam" id="PF01035">
    <property type="entry name" value="DNA_binding_1"/>
    <property type="match status" value="1"/>
</dbReference>
<dbReference type="CDD" id="cd06445">
    <property type="entry name" value="ATase"/>
    <property type="match status" value="1"/>
</dbReference>
<dbReference type="EC" id="2.1.1.63" evidence="4"/>
<gene>
    <name evidence="16" type="ORF">DERF_006137</name>
    <name evidence="15" type="ORF">HUG17_3046</name>
</gene>
<evidence type="ECO:0000256" key="2">
    <source>
        <dbReference type="ARBA" id="ARBA00003317"/>
    </source>
</evidence>
<dbReference type="FunFam" id="1.10.10.10:FF:000214">
    <property type="entry name" value="Methylated-DNA--protein-cysteine methyltransferase"/>
    <property type="match status" value="1"/>
</dbReference>
<keyword evidence="8" id="KW-0227">DNA damage</keyword>
<protein>
    <recommendedName>
        <fullName evidence="5">Methylated-DNA--protein-cysteine methyltransferase</fullName>
        <ecNumber evidence="4">2.1.1.63</ecNumber>
    </recommendedName>
    <alternativeName>
        <fullName evidence="10">6-O-methylguanine-DNA methyltransferase</fullName>
    </alternativeName>
    <alternativeName>
        <fullName evidence="11">O-6-methylguanine-DNA-alkyltransferase</fullName>
    </alternativeName>
</protein>
<name>A0A922IB09_DERFA</name>
<reference evidence="15" key="2">
    <citation type="submission" date="2020-06" db="EMBL/GenBank/DDBJ databases">
        <authorList>
            <person name="Ji K."/>
            <person name="Li J."/>
        </authorList>
    </citation>
    <scope>NUCLEOTIDE SEQUENCE</scope>
    <source>
        <strain evidence="15">JKM2019</strain>
        <tissue evidence="15">Whole body</tissue>
    </source>
</reference>
<dbReference type="InterPro" id="IPR036388">
    <property type="entry name" value="WH-like_DNA-bd_sf"/>
</dbReference>
<reference evidence="16" key="4">
    <citation type="journal article" date="2022" name="Res Sq">
        <title>Comparative Genomics Reveals Insights into the Divergent Evolution of Astigmatic Mites and Household Pest Adaptations.</title>
        <authorList>
            <person name="Xiong Q."/>
            <person name="Wan A.T.-Y."/>
            <person name="Liu X.-Y."/>
            <person name="Fung C.S.-H."/>
            <person name="Xiao X."/>
            <person name="Malainual N."/>
            <person name="Hou J."/>
            <person name="Wang L."/>
            <person name="Wang M."/>
            <person name="Yang K."/>
            <person name="Cui Y."/>
            <person name="Leung E."/>
            <person name="Nong W."/>
            <person name="Shin S.-K."/>
            <person name="Au S."/>
            <person name="Jeong K.Y."/>
            <person name="Chew F.T."/>
            <person name="Hui J."/>
            <person name="Leung T.F."/>
            <person name="Tungtrongchitr A."/>
            <person name="Zhong N."/>
            <person name="Liu Z."/>
            <person name="Tsui S."/>
        </authorList>
    </citation>
    <scope>NUCLEOTIDE SEQUENCE</scope>
    <source>
        <strain evidence="16">Derf</strain>
        <tissue evidence="16">Whole organism</tissue>
    </source>
</reference>
<comment type="catalytic activity">
    <reaction evidence="12">
        <text>a 6-O-methyl-2'-deoxyguanosine in DNA + L-cysteinyl-[protein] = S-methyl-L-cysteinyl-[protein] + a 2'-deoxyguanosine in DNA</text>
        <dbReference type="Rhea" id="RHEA:24000"/>
        <dbReference type="Rhea" id="RHEA-COMP:10131"/>
        <dbReference type="Rhea" id="RHEA-COMP:10132"/>
        <dbReference type="Rhea" id="RHEA-COMP:11367"/>
        <dbReference type="Rhea" id="RHEA-COMP:11368"/>
        <dbReference type="ChEBI" id="CHEBI:29950"/>
        <dbReference type="ChEBI" id="CHEBI:82612"/>
        <dbReference type="ChEBI" id="CHEBI:85445"/>
        <dbReference type="ChEBI" id="CHEBI:85448"/>
        <dbReference type="EC" id="2.1.1.63"/>
    </reaction>
</comment>
<dbReference type="GO" id="GO:0032259">
    <property type="term" value="P:methylation"/>
    <property type="evidence" value="ECO:0007669"/>
    <property type="project" value="UniProtKB-KW"/>
</dbReference>
<keyword evidence="7" id="KW-0808">Transferase</keyword>
<dbReference type="AlphaFoldDB" id="A0A922IB09"/>
<dbReference type="Gene3D" id="3.30.160.70">
    <property type="entry name" value="Methylated DNA-protein cysteine methyltransferase domain"/>
    <property type="match status" value="1"/>
</dbReference>
<dbReference type="GO" id="GO:0003908">
    <property type="term" value="F:methylated-DNA-[protein]-cysteine S-methyltransferase activity"/>
    <property type="evidence" value="ECO:0007669"/>
    <property type="project" value="UniProtKB-EC"/>
</dbReference>
<dbReference type="GO" id="GO:0006281">
    <property type="term" value="P:DNA repair"/>
    <property type="evidence" value="ECO:0007669"/>
    <property type="project" value="UniProtKB-KW"/>
</dbReference>
<reference evidence="15" key="3">
    <citation type="journal article" date="2021" name="World Allergy Organ. J.">
        <title>Chromosome-level assembly of Dermatophagoides farinae genome and transcriptome reveals two novel allergens Der f 37 and Der f 39.</title>
        <authorList>
            <person name="Chen J."/>
            <person name="Cai Z."/>
            <person name="Fan D."/>
            <person name="Hu J."/>
            <person name="Hou Y."/>
            <person name="He Y."/>
            <person name="Zhang Z."/>
            <person name="Zhao Z."/>
            <person name="Gao P."/>
            <person name="Hu W."/>
            <person name="Sun J."/>
            <person name="Li J."/>
            <person name="Ji K."/>
        </authorList>
    </citation>
    <scope>NUCLEOTIDE SEQUENCE</scope>
    <source>
        <strain evidence="15">JKM2019</strain>
    </source>
</reference>
<comment type="caution">
    <text evidence="16">The sequence shown here is derived from an EMBL/GenBank/DDBJ whole genome shotgun (WGS) entry which is preliminary data.</text>
</comment>
<evidence type="ECO:0000256" key="13">
    <source>
        <dbReference type="SAM" id="MobiDB-lite"/>
    </source>
</evidence>
<reference evidence="16" key="1">
    <citation type="submission" date="2013-05" db="EMBL/GenBank/DDBJ databases">
        <authorList>
            <person name="Yim A.K.Y."/>
            <person name="Chan T.F."/>
            <person name="Ji K.M."/>
            <person name="Liu X.Y."/>
            <person name="Zhou J.W."/>
            <person name="Li R.Q."/>
            <person name="Yang K.Y."/>
            <person name="Li J."/>
            <person name="Li M."/>
            <person name="Law P.T.W."/>
            <person name="Wu Y.L."/>
            <person name="Cai Z.L."/>
            <person name="Qin H."/>
            <person name="Bao Y."/>
            <person name="Leung R.K.K."/>
            <person name="Ng P.K.S."/>
            <person name="Zou J."/>
            <person name="Zhong X.J."/>
            <person name="Ran P.X."/>
            <person name="Zhong N.S."/>
            <person name="Liu Z.G."/>
            <person name="Tsui S.K.W."/>
        </authorList>
    </citation>
    <scope>NUCLEOTIDE SEQUENCE</scope>
    <source>
        <strain evidence="16">Derf</strain>
        <tissue evidence="16">Whole organism</tissue>
    </source>
</reference>
<dbReference type="Proteomes" id="UP000828236">
    <property type="component" value="Unassembled WGS sequence"/>
</dbReference>
<evidence type="ECO:0000259" key="14">
    <source>
        <dbReference type="Pfam" id="PF01035"/>
    </source>
</evidence>
<evidence type="ECO:0000256" key="12">
    <source>
        <dbReference type="ARBA" id="ARBA00049348"/>
    </source>
</evidence>